<reference evidence="4 5" key="1">
    <citation type="submission" date="2016-01" db="EMBL/GenBank/DDBJ databases">
        <title>Complete genome and mega plasmid sequence of Sphingomonas panacis DCY99 elicits systemic resistance in rice to Xanthomonas oryzae.</title>
        <authorList>
            <person name="Kim Y.J."/>
            <person name="Yang D.C."/>
            <person name="Sing P."/>
        </authorList>
    </citation>
    <scope>NUCLEOTIDE SEQUENCE [LARGE SCALE GENOMIC DNA]</scope>
    <source>
        <strain evidence="4 5">DCY99</strain>
    </source>
</reference>
<dbReference type="Gene3D" id="3.40.30.10">
    <property type="entry name" value="Glutaredoxin"/>
    <property type="match status" value="1"/>
</dbReference>
<evidence type="ECO:0000313" key="4">
    <source>
        <dbReference type="EMBL" id="AOH82742.1"/>
    </source>
</evidence>
<feature type="signal peptide" evidence="2">
    <location>
        <begin position="1"/>
        <end position="24"/>
    </location>
</feature>
<keyword evidence="5" id="KW-1185">Reference proteome</keyword>
<dbReference type="PANTHER" id="PTHR13887">
    <property type="entry name" value="GLUTATHIONE S-TRANSFERASE KAPPA"/>
    <property type="match status" value="1"/>
</dbReference>
<dbReference type="OrthoDB" id="8478320at2"/>
<dbReference type="PROSITE" id="PS51257">
    <property type="entry name" value="PROKAR_LIPOPROTEIN"/>
    <property type="match status" value="1"/>
</dbReference>
<evidence type="ECO:0000313" key="5">
    <source>
        <dbReference type="Proteomes" id="UP000094256"/>
    </source>
</evidence>
<evidence type="ECO:0000256" key="2">
    <source>
        <dbReference type="SAM" id="SignalP"/>
    </source>
</evidence>
<dbReference type="InterPro" id="IPR012336">
    <property type="entry name" value="Thioredoxin-like_fold"/>
</dbReference>
<sequence>MSMRLSVAIVAAITLAACKPAADAGGTGAASAPVAAKPAPAGQSWVDTIAKTEDGGYRMGNPDAPVKLIEYGSRTCPHCGVFDAEGLPKLKAGPIAAGKLSYEFHDYPVHNQLDLGPILLGQCVEPAQFFPMLDQMFANQESLIYRKDQIPADEQAKLNTATPAQVIAYLAKFYGYVDFVKQRGVPEAKAQACLADSKALEAIAKQTDAANQKYNITGTPTFIVNGKVVPNAAAYEQLEPALKAAGAL</sequence>
<gene>
    <name evidence="4" type="ORF">AWL63_00850</name>
</gene>
<organism evidence="4 5">
    <name type="scientific">Sphingomonas panacis</name>
    <dbReference type="NCBI Taxonomy" id="1560345"/>
    <lineage>
        <taxon>Bacteria</taxon>
        <taxon>Pseudomonadati</taxon>
        <taxon>Pseudomonadota</taxon>
        <taxon>Alphaproteobacteria</taxon>
        <taxon>Sphingomonadales</taxon>
        <taxon>Sphingomonadaceae</taxon>
        <taxon>Sphingomonas</taxon>
    </lineage>
</organism>
<comment type="similarity">
    <text evidence="1">Belongs to the thioredoxin family. DsbA subfamily.</text>
</comment>
<feature type="domain" description="Thioredoxin-like fold" evidence="3">
    <location>
        <begin position="55"/>
        <end position="243"/>
    </location>
</feature>
<evidence type="ECO:0000259" key="3">
    <source>
        <dbReference type="Pfam" id="PF13462"/>
    </source>
</evidence>
<dbReference type="GO" id="GO:0016853">
    <property type="term" value="F:isomerase activity"/>
    <property type="evidence" value="ECO:0007669"/>
    <property type="project" value="UniProtKB-KW"/>
</dbReference>
<dbReference type="PANTHER" id="PTHR13887:SF56">
    <property type="entry name" value="THIOREDOXIN-LIKE REDUCTASE RV2466C"/>
    <property type="match status" value="1"/>
</dbReference>
<name>A0A1B3Z5P5_9SPHN</name>
<proteinExistence type="inferred from homology"/>
<dbReference type="Pfam" id="PF13462">
    <property type="entry name" value="Thioredoxin_4"/>
    <property type="match status" value="1"/>
</dbReference>
<accession>A0A1B3Z5P5</accession>
<dbReference type="STRING" id="1560345.AWL63_00850"/>
<feature type="chain" id="PRO_5008556065" evidence="2">
    <location>
        <begin position="25"/>
        <end position="248"/>
    </location>
</feature>
<dbReference type="Proteomes" id="UP000094256">
    <property type="component" value="Chromosome"/>
</dbReference>
<evidence type="ECO:0000256" key="1">
    <source>
        <dbReference type="ARBA" id="ARBA00005791"/>
    </source>
</evidence>
<dbReference type="SUPFAM" id="SSF52833">
    <property type="entry name" value="Thioredoxin-like"/>
    <property type="match status" value="1"/>
</dbReference>
<dbReference type="InterPro" id="IPR036249">
    <property type="entry name" value="Thioredoxin-like_sf"/>
</dbReference>
<dbReference type="AlphaFoldDB" id="A0A1B3Z5P5"/>
<dbReference type="EMBL" id="CP014168">
    <property type="protein sequence ID" value="AOH82742.1"/>
    <property type="molecule type" value="Genomic_DNA"/>
</dbReference>
<dbReference type="Gene3D" id="1.10.40.110">
    <property type="match status" value="1"/>
</dbReference>
<dbReference type="RefSeq" id="WP_069203326.1">
    <property type="nucleotide sequence ID" value="NZ_CP014168.1"/>
</dbReference>
<keyword evidence="4" id="KW-0413">Isomerase</keyword>
<keyword evidence="2" id="KW-0732">Signal</keyword>
<protein>
    <submittedName>
        <fullName evidence="4">Protein-disulfide isomerase</fullName>
    </submittedName>
</protein>
<dbReference type="KEGG" id="span:AWL63_00850"/>